<feature type="domain" description="Tyr recombinase" evidence="2">
    <location>
        <begin position="1"/>
        <end position="131"/>
    </location>
</feature>
<dbReference type="SUPFAM" id="SSF56349">
    <property type="entry name" value="DNA breaking-rejoining enzymes"/>
    <property type="match status" value="1"/>
</dbReference>
<dbReference type="EMBL" id="JEMA01000228">
    <property type="protein sequence ID" value="KYF72899.1"/>
    <property type="molecule type" value="Genomic_DNA"/>
</dbReference>
<name>A0A150QY18_SORCE</name>
<sequence>MARRHKKELAAGHGEVDLPHALRAKMPGAATSLAWQYLSLASRPCTDPATGRQDLYHLHESAVQWAVHDAGRAAGLTRRATCQPLRRSSATHLLEASTDIQTIQTWLGQKDVRTTVAYTHIVDRGPLGVINPLDR</sequence>
<dbReference type="AlphaFoldDB" id="A0A150QY18"/>
<dbReference type="InterPro" id="IPR013762">
    <property type="entry name" value="Integrase-like_cat_sf"/>
</dbReference>
<protein>
    <recommendedName>
        <fullName evidence="2">Tyr recombinase domain-containing protein</fullName>
    </recommendedName>
</protein>
<reference evidence="3 4" key="1">
    <citation type="submission" date="2014-02" db="EMBL/GenBank/DDBJ databases">
        <title>The small core and large imbalanced accessory genome model reveals a collaborative survival strategy of Sorangium cellulosum strains in nature.</title>
        <authorList>
            <person name="Han K."/>
            <person name="Peng R."/>
            <person name="Blom J."/>
            <person name="Li Y.-Z."/>
        </authorList>
    </citation>
    <scope>NUCLEOTIDE SEQUENCE [LARGE SCALE GENOMIC DNA]</scope>
    <source>
        <strain evidence="3 4">So0008-312</strain>
    </source>
</reference>
<comment type="caution">
    <text evidence="3">The sequence shown here is derived from an EMBL/GenBank/DDBJ whole genome shotgun (WGS) entry which is preliminary data.</text>
</comment>
<dbReference type="PROSITE" id="PS51898">
    <property type="entry name" value="TYR_RECOMBINASE"/>
    <property type="match status" value="1"/>
</dbReference>
<keyword evidence="1" id="KW-0233">DNA recombination</keyword>
<dbReference type="InterPro" id="IPR002104">
    <property type="entry name" value="Integrase_catalytic"/>
</dbReference>
<dbReference type="GO" id="GO:0006310">
    <property type="term" value="P:DNA recombination"/>
    <property type="evidence" value="ECO:0007669"/>
    <property type="project" value="UniProtKB-KW"/>
</dbReference>
<dbReference type="GO" id="GO:0015074">
    <property type="term" value="P:DNA integration"/>
    <property type="evidence" value="ECO:0007669"/>
    <property type="project" value="InterPro"/>
</dbReference>
<dbReference type="Gene3D" id="1.10.443.10">
    <property type="entry name" value="Intergrase catalytic core"/>
    <property type="match status" value="1"/>
</dbReference>
<dbReference type="Proteomes" id="UP000075260">
    <property type="component" value="Unassembled WGS sequence"/>
</dbReference>
<evidence type="ECO:0000313" key="3">
    <source>
        <dbReference type="EMBL" id="KYF72899.1"/>
    </source>
</evidence>
<organism evidence="3 4">
    <name type="scientific">Sorangium cellulosum</name>
    <name type="common">Polyangium cellulosum</name>
    <dbReference type="NCBI Taxonomy" id="56"/>
    <lineage>
        <taxon>Bacteria</taxon>
        <taxon>Pseudomonadati</taxon>
        <taxon>Myxococcota</taxon>
        <taxon>Polyangia</taxon>
        <taxon>Polyangiales</taxon>
        <taxon>Polyangiaceae</taxon>
        <taxon>Sorangium</taxon>
    </lineage>
</organism>
<accession>A0A150QY18</accession>
<dbReference type="RefSeq" id="WP_233561074.1">
    <property type="nucleotide sequence ID" value="NZ_JEMA01000228.1"/>
</dbReference>
<gene>
    <name evidence="3" type="ORF">BE15_14945</name>
</gene>
<proteinExistence type="predicted"/>
<dbReference type="InterPro" id="IPR011010">
    <property type="entry name" value="DNA_brk_join_enz"/>
</dbReference>
<dbReference type="Pfam" id="PF00589">
    <property type="entry name" value="Phage_integrase"/>
    <property type="match status" value="1"/>
</dbReference>
<evidence type="ECO:0000313" key="4">
    <source>
        <dbReference type="Proteomes" id="UP000075260"/>
    </source>
</evidence>
<evidence type="ECO:0000256" key="1">
    <source>
        <dbReference type="ARBA" id="ARBA00023172"/>
    </source>
</evidence>
<evidence type="ECO:0000259" key="2">
    <source>
        <dbReference type="PROSITE" id="PS51898"/>
    </source>
</evidence>
<dbReference type="GO" id="GO:0003677">
    <property type="term" value="F:DNA binding"/>
    <property type="evidence" value="ECO:0007669"/>
    <property type="project" value="InterPro"/>
</dbReference>